<sequence length="130" mass="14136">MPERMDTERARRPRPPAARPVLAAVQGLVAFLLEIAMLAAWAYAGFRGTPPANVVFGIGLPLAVVVLWAFFFAPRASRRIPWPWLPLASFGMFATAGLAVVVVRQPVPGAALIAVAFANLIASFWLRRKD</sequence>
<gene>
    <name evidence="2" type="ORF">SPF06_15025</name>
</gene>
<reference evidence="2 3" key="1">
    <citation type="submission" date="2023-12" db="EMBL/GenBank/DDBJ databases">
        <title>Sinomonas terricola sp. nov, isolated from litchi orchard soil in Guangdong, PR China.</title>
        <authorList>
            <person name="Jiaxin W."/>
            <person name="Yang Z."/>
            <person name="Honghui Z."/>
        </authorList>
    </citation>
    <scope>NUCLEOTIDE SEQUENCE [LARGE SCALE GENOMIC DNA]</scope>
    <source>
        <strain evidence="2 3">JGH33</strain>
    </source>
</reference>
<comment type="caution">
    <text evidence="2">The sequence shown here is derived from an EMBL/GenBank/DDBJ whole genome shotgun (WGS) entry which is preliminary data.</text>
</comment>
<keyword evidence="1" id="KW-0812">Transmembrane</keyword>
<dbReference type="Proteomes" id="UP001304769">
    <property type="component" value="Unassembled WGS sequence"/>
</dbReference>
<feature type="transmembrane region" description="Helical" evidence="1">
    <location>
        <begin position="21"/>
        <end position="46"/>
    </location>
</feature>
<keyword evidence="1" id="KW-1133">Transmembrane helix</keyword>
<evidence type="ECO:0000256" key="1">
    <source>
        <dbReference type="SAM" id="Phobius"/>
    </source>
</evidence>
<dbReference type="Pfam" id="PF10823">
    <property type="entry name" value="DUF2568"/>
    <property type="match status" value="1"/>
</dbReference>
<feature type="transmembrane region" description="Helical" evidence="1">
    <location>
        <begin position="52"/>
        <end position="72"/>
    </location>
</feature>
<dbReference type="InterPro" id="IPR021214">
    <property type="entry name" value="DUF2568"/>
</dbReference>
<evidence type="ECO:0000313" key="3">
    <source>
        <dbReference type="Proteomes" id="UP001304769"/>
    </source>
</evidence>
<protein>
    <submittedName>
        <fullName evidence="2">YrdB family protein</fullName>
    </submittedName>
</protein>
<organism evidence="2 3">
    <name type="scientific">Sinomonas terricola</name>
    <dbReference type="NCBI Taxonomy" id="3110330"/>
    <lineage>
        <taxon>Bacteria</taxon>
        <taxon>Bacillati</taxon>
        <taxon>Actinomycetota</taxon>
        <taxon>Actinomycetes</taxon>
        <taxon>Micrococcales</taxon>
        <taxon>Micrococcaceae</taxon>
        <taxon>Sinomonas</taxon>
    </lineage>
</organism>
<keyword evidence="1" id="KW-0472">Membrane</keyword>
<keyword evidence="3" id="KW-1185">Reference proteome</keyword>
<proteinExistence type="predicted"/>
<accession>A0ABU5T8J5</accession>
<feature type="transmembrane region" description="Helical" evidence="1">
    <location>
        <begin position="109"/>
        <end position="126"/>
    </location>
</feature>
<feature type="transmembrane region" description="Helical" evidence="1">
    <location>
        <begin position="84"/>
        <end position="103"/>
    </location>
</feature>
<dbReference type="RefSeq" id="WP_323279940.1">
    <property type="nucleotide sequence ID" value="NZ_JAYGGQ010000012.1"/>
</dbReference>
<evidence type="ECO:0000313" key="2">
    <source>
        <dbReference type="EMBL" id="MEA5456046.1"/>
    </source>
</evidence>
<dbReference type="EMBL" id="JAYGGQ010000012">
    <property type="protein sequence ID" value="MEA5456046.1"/>
    <property type="molecule type" value="Genomic_DNA"/>
</dbReference>
<name>A0ABU5T8J5_9MICC</name>